<dbReference type="GO" id="GO:0008168">
    <property type="term" value="F:methyltransferase activity"/>
    <property type="evidence" value="ECO:0007669"/>
    <property type="project" value="UniProtKB-KW"/>
</dbReference>
<name>Q0EZ93_9PROT</name>
<dbReference type="Pfam" id="PF08484">
    <property type="entry name" value="Methyltransf_14"/>
    <property type="match status" value="1"/>
</dbReference>
<proteinExistence type="predicted"/>
<evidence type="ECO:0000313" key="2">
    <source>
        <dbReference type="EMBL" id="EAU54531.1"/>
    </source>
</evidence>
<dbReference type="GO" id="GO:0032259">
    <property type="term" value="P:methylation"/>
    <property type="evidence" value="ECO:0007669"/>
    <property type="project" value="UniProtKB-KW"/>
</dbReference>
<keyword evidence="2" id="KW-0808">Transferase</keyword>
<gene>
    <name evidence="2" type="ORF">SPV1_07546</name>
</gene>
<dbReference type="STRING" id="314344.AL013_00445"/>
<dbReference type="HOGENOM" id="CLU_050039_1_0_0"/>
<comment type="caution">
    <text evidence="2">The sequence shown here is derived from an EMBL/GenBank/DDBJ whole genome shotgun (WGS) entry which is preliminary data.</text>
</comment>
<keyword evidence="2" id="KW-0489">Methyltransferase</keyword>
<dbReference type="Pfam" id="PF13489">
    <property type="entry name" value="Methyltransf_23"/>
    <property type="match status" value="1"/>
</dbReference>
<evidence type="ECO:0000313" key="3">
    <source>
        <dbReference type="Proteomes" id="UP000005297"/>
    </source>
</evidence>
<dbReference type="RefSeq" id="WP_009849033.1">
    <property type="nucleotide sequence ID" value="NZ_DS022294.1"/>
</dbReference>
<dbReference type="CDD" id="cd02440">
    <property type="entry name" value="AdoMet_MTases"/>
    <property type="match status" value="1"/>
</dbReference>
<dbReference type="Proteomes" id="UP000005297">
    <property type="component" value="Unassembled WGS sequence"/>
</dbReference>
<dbReference type="InterPro" id="IPR013691">
    <property type="entry name" value="MeTrfase_14"/>
</dbReference>
<dbReference type="InParanoid" id="Q0EZ93"/>
<sequence>MSQREIFRTAKLPVFQNKMFATAAAAQSCPTGDLVLVQDMDSGLIFNAAFDPSLLVYDSDYQNEQAHSGVFQYHLQDVTEIIGRHFHDKSLIEVGCGKGYFLEHLKHQGHRVTGVDPAYEGDSPDVLPVCFEPGVGIKGDGIILRHVLEHMVNPVEFLAQVAEANGGQGLIYIEVPCFDWICSSRAWFDLFYEHVNYFRLDDFYRMFGNVVEAGHIFGGQYLYVVAELATLRTPQLGRGESLEFPADFLADIDAWSGRILQQPGRQHAIWGGASKGVTFALYMQRAGSPVDMIIDINPAKQNKYIAVTGLQVLSPEAAMESLSESANMFVMNSNYFDEIVRQSKNKYHYIKVDHHEF</sequence>
<feature type="domain" description="C-methyltransferase" evidence="1">
    <location>
        <begin position="261"/>
        <end position="345"/>
    </location>
</feature>
<organism evidence="2 3">
    <name type="scientific">Mariprofundus ferrooxydans PV-1</name>
    <dbReference type="NCBI Taxonomy" id="314345"/>
    <lineage>
        <taxon>Bacteria</taxon>
        <taxon>Pseudomonadati</taxon>
        <taxon>Pseudomonadota</taxon>
        <taxon>Candidatius Mariprofundia</taxon>
        <taxon>Mariprofundales</taxon>
        <taxon>Mariprofundaceae</taxon>
        <taxon>Mariprofundus</taxon>
    </lineage>
</organism>
<protein>
    <submittedName>
        <fullName evidence="2">Putative NDP-hexose methyltransferase protein</fullName>
    </submittedName>
</protein>
<dbReference type="eggNOG" id="COG2227">
    <property type="taxonomic scope" value="Bacteria"/>
</dbReference>
<dbReference type="PROSITE" id="PS51257">
    <property type="entry name" value="PROKAR_LIPOPROTEIN"/>
    <property type="match status" value="1"/>
</dbReference>
<dbReference type="EMBL" id="AATS01000007">
    <property type="protein sequence ID" value="EAU54531.1"/>
    <property type="molecule type" value="Genomic_DNA"/>
</dbReference>
<keyword evidence="3" id="KW-1185">Reference proteome</keyword>
<accession>Q0EZ93</accession>
<dbReference type="SUPFAM" id="SSF53335">
    <property type="entry name" value="S-adenosyl-L-methionine-dependent methyltransferases"/>
    <property type="match status" value="1"/>
</dbReference>
<reference evidence="2 3" key="1">
    <citation type="submission" date="2006-09" db="EMBL/GenBank/DDBJ databases">
        <authorList>
            <person name="Emerson D."/>
            <person name="Ferriera S."/>
            <person name="Johnson J."/>
            <person name="Kravitz S."/>
            <person name="Halpern A."/>
            <person name="Remington K."/>
            <person name="Beeson K."/>
            <person name="Tran B."/>
            <person name="Rogers Y.-H."/>
            <person name="Friedman R."/>
            <person name="Venter J.C."/>
        </authorList>
    </citation>
    <scope>NUCLEOTIDE SEQUENCE [LARGE SCALE GENOMIC DNA]</scope>
    <source>
        <strain evidence="2 3">PV-1</strain>
    </source>
</reference>
<evidence type="ECO:0000259" key="1">
    <source>
        <dbReference type="Pfam" id="PF08484"/>
    </source>
</evidence>
<dbReference type="InterPro" id="IPR029063">
    <property type="entry name" value="SAM-dependent_MTases_sf"/>
</dbReference>
<dbReference type="Gene3D" id="3.40.50.720">
    <property type="entry name" value="NAD(P)-binding Rossmann-like Domain"/>
    <property type="match status" value="1"/>
</dbReference>
<dbReference type="Gene3D" id="3.40.50.150">
    <property type="entry name" value="Vaccinia Virus protein VP39"/>
    <property type="match status" value="1"/>
</dbReference>
<dbReference type="AlphaFoldDB" id="Q0EZ93"/>